<dbReference type="SUPFAM" id="SSF111342">
    <property type="entry name" value="CbiD-like"/>
    <property type="match status" value="1"/>
</dbReference>
<keyword evidence="1 5" id="KW-0169">Cobalamin biosynthesis</keyword>
<name>A0A023X0X8_RUBRA</name>
<dbReference type="InterPro" id="IPR002748">
    <property type="entry name" value="CbiD"/>
</dbReference>
<reference evidence="7 9" key="1">
    <citation type="submission" date="2014-03" db="EMBL/GenBank/DDBJ databases">
        <title>Complete genome sequence of the Radio-Resistant Rubrobacter radiotolerans RSPS-4.</title>
        <authorList>
            <person name="Egas C.C."/>
            <person name="Barroso C.C."/>
            <person name="Froufe H.J.C."/>
            <person name="Pacheco J.J."/>
            <person name="Albuquerque L.L."/>
            <person name="da Costa M.M.S."/>
        </authorList>
    </citation>
    <scope>NUCLEOTIDE SEQUENCE [LARGE SCALE GENOMIC DNA]</scope>
    <source>
        <strain evidence="7 9">RSPS-4</strain>
    </source>
</reference>
<dbReference type="GO" id="GO:0008168">
    <property type="term" value="F:methyltransferase activity"/>
    <property type="evidence" value="ECO:0007669"/>
    <property type="project" value="UniProtKB-UniRule"/>
</dbReference>
<feature type="region of interest" description="Disordered" evidence="6">
    <location>
        <begin position="1"/>
        <end position="27"/>
    </location>
</feature>
<dbReference type="PATRIC" id="fig|42256.3.peg.830"/>
<dbReference type="HAMAP" id="MF_00787">
    <property type="entry name" value="CbiD"/>
    <property type="match status" value="1"/>
</dbReference>
<evidence type="ECO:0000256" key="2">
    <source>
        <dbReference type="ARBA" id="ARBA00022603"/>
    </source>
</evidence>
<organism evidence="7 9">
    <name type="scientific">Rubrobacter radiotolerans</name>
    <name type="common">Arthrobacter radiotolerans</name>
    <dbReference type="NCBI Taxonomy" id="42256"/>
    <lineage>
        <taxon>Bacteria</taxon>
        <taxon>Bacillati</taxon>
        <taxon>Actinomycetota</taxon>
        <taxon>Rubrobacteria</taxon>
        <taxon>Rubrobacterales</taxon>
        <taxon>Rubrobacteraceae</taxon>
        <taxon>Rubrobacter</taxon>
    </lineage>
</organism>
<dbReference type="STRING" id="42256.RradSPS_0819"/>
<dbReference type="EMBL" id="CP007514">
    <property type="protein sequence ID" value="AHY46102.1"/>
    <property type="molecule type" value="Genomic_DNA"/>
</dbReference>
<keyword evidence="3 5" id="KW-0808">Transferase</keyword>
<feature type="compositionally biased region" description="Basic and acidic residues" evidence="6">
    <location>
        <begin position="1"/>
        <end position="11"/>
    </location>
</feature>
<dbReference type="HOGENOM" id="CLU_041273_0_0_11"/>
<comment type="similarity">
    <text evidence="5">Belongs to the CbiD family.</text>
</comment>
<dbReference type="Proteomes" id="UP001281130">
    <property type="component" value="Unassembled WGS sequence"/>
</dbReference>
<comment type="catalytic activity">
    <reaction evidence="5">
        <text>Co-precorrin-5B + S-adenosyl-L-methionine = Co-precorrin-6A + S-adenosyl-L-homocysteine</text>
        <dbReference type="Rhea" id="RHEA:26285"/>
        <dbReference type="ChEBI" id="CHEBI:57856"/>
        <dbReference type="ChEBI" id="CHEBI:59789"/>
        <dbReference type="ChEBI" id="CHEBI:60063"/>
        <dbReference type="ChEBI" id="CHEBI:60064"/>
        <dbReference type="EC" id="2.1.1.195"/>
    </reaction>
</comment>
<dbReference type="InterPro" id="IPR036074">
    <property type="entry name" value="CbiD_sf"/>
</dbReference>
<dbReference type="PIRSF" id="PIRSF026782">
    <property type="entry name" value="CbiD"/>
    <property type="match status" value="1"/>
</dbReference>
<dbReference type="UniPathway" id="UPA00148">
    <property type="reaction ID" value="UER00227"/>
</dbReference>
<dbReference type="EMBL" id="JAWXXX010000001">
    <property type="protein sequence ID" value="MDX5893512.1"/>
    <property type="molecule type" value="Genomic_DNA"/>
</dbReference>
<dbReference type="GO" id="GO:0019251">
    <property type="term" value="P:anaerobic cobalamin biosynthetic process"/>
    <property type="evidence" value="ECO:0007669"/>
    <property type="project" value="UniProtKB-UniRule"/>
</dbReference>
<dbReference type="Gene3D" id="3.30.2110.10">
    <property type="entry name" value="CbiD-like"/>
    <property type="match status" value="1"/>
</dbReference>
<evidence type="ECO:0000256" key="4">
    <source>
        <dbReference type="ARBA" id="ARBA00022691"/>
    </source>
</evidence>
<evidence type="ECO:0000256" key="3">
    <source>
        <dbReference type="ARBA" id="ARBA00022679"/>
    </source>
</evidence>
<gene>
    <name evidence="5" type="primary">cbiD</name>
    <name evidence="7" type="ORF">RradSPS_0819</name>
    <name evidence="8" type="ORF">SIL72_05655</name>
</gene>
<evidence type="ECO:0000313" key="9">
    <source>
        <dbReference type="Proteomes" id="UP000025229"/>
    </source>
</evidence>
<dbReference type="NCBIfam" id="NF000849">
    <property type="entry name" value="PRK00075.1-1"/>
    <property type="match status" value="1"/>
</dbReference>
<evidence type="ECO:0000313" key="8">
    <source>
        <dbReference type="EMBL" id="MDX5893512.1"/>
    </source>
</evidence>
<dbReference type="PANTHER" id="PTHR35863:SF1">
    <property type="entry name" value="COBALT-PRECORRIN-5B C(1)-METHYLTRANSFERASE"/>
    <property type="match status" value="1"/>
</dbReference>
<evidence type="ECO:0000256" key="1">
    <source>
        <dbReference type="ARBA" id="ARBA00022573"/>
    </source>
</evidence>
<dbReference type="GO" id="GO:0032259">
    <property type="term" value="P:methylation"/>
    <property type="evidence" value="ECO:0007669"/>
    <property type="project" value="UniProtKB-KW"/>
</dbReference>
<reference evidence="8" key="2">
    <citation type="submission" date="2023-11" db="EMBL/GenBank/DDBJ databases">
        <title>MicrobeMod: A computational toolkit for identifying prokaryotic methylation and restriction-modification with nanopore sequencing.</title>
        <authorList>
            <person name="Crits-Christoph A."/>
            <person name="Kang S.C."/>
            <person name="Lee H."/>
            <person name="Ostrov N."/>
        </authorList>
    </citation>
    <scope>NUCLEOTIDE SEQUENCE</scope>
    <source>
        <strain evidence="8">ATCC 51242</strain>
    </source>
</reference>
<sequence>MSPSSDRRPHEPPMPPSMARVKGEREKLRTGWTTGACATAAAKGAALALTTGECPGRVEITLPGKAARKVSFELERCELAPDGSWAEAVVVKDAGDDPDVTDGAHLTARVAWRKSAGLVLTNGSGVGTVTKPGLGLPVGGPAINSTPRAMISSAVSEVHDVEERGLEVTISVPGGERMAEKTTNGRLGIVGGISILGTTGIVRPFSTAAWAASVVQAVDVMAAQNIDTFVLSTGGLTERAAMRLLPELEPVCFIEVGDFTGQAIRRAVGNGLRRGFFVGMAGKLAKLAAGVMMTHWTRSKVDNSVLAEITREAGGEAGTVREVEGANTARHAYEIWLRDGLSEAPSILCERAAENLRAHARGEANGEALELHAILIDFDTLEPAGASAGALAKTAWGRG</sequence>
<dbReference type="KEGG" id="rrd:RradSPS_0819"/>
<keyword evidence="4 5" id="KW-0949">S-adenosyl-L-methionine</keyword>
<dbReference type="NCBIfam" id="TIGR00312">
    <property type="entry name" value="cbiD"/>
    <property type="match status" value="1"/>
</dbReference>
<proteinExistence type="inferred from homology"/>
<dbReference type="EC" id="2.1.1.195" evidence="5"/>
<keyword evidence="2 5" id="KW-0489">Methyltransferase</keyword>
<evidence type="ECO:0000313" key="7">
    <source>
        <dbReference type="EMBL" id="AHY46102.1"/>
    </source>
</evidence>
<dbReference type="eggNOG" id="COG1903">
    <property type="taxonomic scope" value="Bacteria"/>
</dbReference>
<comment type="function">
    <text evidence="5">Catalyzes the methylation of C-1 in cobalt-precorrin-5B to form cobalt-precorrin-6A.</text>
</comment>
<accession>A0A023X0X8</accession>
<dbReference type="Pfam" id="PF01888">
    <property type="entry name" value="CbiD"/>
    <property type="match status" value="1"/>
</dbReference>
<keyword evidence="9" id="KW-1185">Reference proteome</keyword>
<protein>
    <recommendedName>
        <fullName evidence="5">Cobalt-precorrin-5B C(1)-methyltransferase</fullName>
        <ecNumber evidence="5">2.1.1.195</ecNumber>
    </recommendedName>
    <alternativeName>
        <fullName evidence="5">Cobalt-precorrin-6A synthase</fullName>
    </alternativeName>
</protein>
<comment type="pathway">
    <text evidence="5">Cofactor biosynthesis; adenosylcobalamin biosynthesis; cob(II)yrinate a,c-diamide from sirohydrochlorin (anaerobic route): step 6/10.</text>
</comment>
<evidence type="ECO:0000256" key="6">
    <source>
        <dbReference type="SAM" id="MobiDB-lite"/>
    </source>
</evidence>
<dbReference type="PANTHER" id="PTHR35863">
    <property type="entry name" value="COBALT-PRECORRIN-5B C(1)-METHYLTRANSFERASE"/>
    <property type="match status" value="1"/>
</dbReference>
<dbReference type="Proteomes" id="UP000025229">
    <property type="component" value="Chromosome"/>
</dbReference>
<dbReference type="AlphaFoldDB" id="A0A023X0X8"/>
<evidence type="ECO:0000256" key="5">
    <source>
        <dbReference type="HAMAP-Rule" id="MF_00787"/>
    </source>
</evidence>